<dbReference type="SUPFAM" id="SSF56219">
    <property type="entry name" value="DNase I-like"/>
    <property type="match status" value="1"/>
</dbReference>
<proteinExistence type="predicted"/>
<dbReference type="Proteomes" id="UP000215335">
    <property type="component" value="Unassembled WGS sequence"/>
</dbReference>
<name>A0A232EHC1_9HYME</name>
<protein>
    <submittedName>
        <fullName evidence="1">Uncharacterized protein</fullName>
    </submittedName>
</protein>
<feature type="non-terminal residue" evidence="1">
    <location>
        <position position="1"/>
    </location>
</feature>
<gene>
    <name evidence="1" type="ORF">TSAR_011480</name>
</gene>
<keyword evidence="2" id="KW-1185">Reference proteome</keyword>
<sequence>LILYLTNGKNNLNWKILRWICRSINNKLDFEKVASQFDIILLGFETVRFDRCFNKGGGLAICIKNGIIFERNLIELGFKGNSLEIGAVTVDSNLGKILFTVCYRAPKFIDTIKQHGRPSFSNIDLTFASLGLDFVSDWQVLEDKWGSRNQKCIWRIEDCTKAVRLRKAAQLCIKHRFTIEIFIEVKRTEALLRKTLKDEKMK</sequence>
<dbReference type="AlphaFoldDB" id="A0A232EHC1"/>
<evidence type="ECO:0000313" key="2">
    <source>
        <dbReference type="Proteomes" id="UP000215335"/>
    </source>
</evidence>
<evidence type="ECO:0000313" key="1">
    <source>
        <dbReference type="EMBL" id="OXU17756.1"/>
    </source>
</evidence>
<dbReference type="EMBL" id="NNAY01004532">
    <property type="protein sequence ID" value="OXU17756.1"/>
    <property type="molecule type" value="Genomic_DNA"/>
</dbReference>
<comment type="caution">
    <text evidence="1">The sequence shown here is derived from an EMBL/GenBank/DDBJ whole genome shotgun (WGS) entry which is preliminary data.</text>
</comment>
<organism evidence="1 2">
    <name type="scientific">Trichomalopsis sarcophagae</name>
    <dbReference type="NCBI Taxonomy" id="543379"/>
    <lineage>
        <taxon>Eukaryota</taxon>
        <taxon>Metazoa</taxon>
        <taxon>Ecdysozoa</taxon>
        <taxon>Arthropoda</taxon>
        <taxon>Hexapoda</taxon>
        <taxon>Insecta</taxon>
        <taxon>Pterygota</taxon>
        <taxon>Neoptera</taxon>
        <taxon>Endopterygota</taxon>
        <taxon>Hymenoptera</taxon>
        <taxon>Apocrita</taxon>
        <taxon>Proctotrupomorpha</taxon>
        <taxon>Chalcidoidea</taxon>
        <taxon>Pteromalidae</taxon>
        <taxon>Pteromalinae</taxon>
        <taxon>Trichomalopsis</taxon>
    </lineage>
</organism>
<reference evidence="1 2" key="1">
    <citation type="journal article" date="2017" name="Curr. Biol.">
        <title>The Evolution of Venom by Co-option of Single-Copy Genes.</title>
        <authorList>
            <person name="Martinson E.O."/>
            <person name="Mrinalini"/>
            <person name="Kelkar Y.D."/>
            <person name="Chang C.H."/>
            <person name="Werren J.H."/>
        </authorList>
    </citation>
    <scope>NUCLEOTIDE SEQUENCE [LARGE SCALE GENOMIC DNA]</scope>
    <source>
        <strain evidence="1 2">Alberta</strain>
        <tissue evidence="1">Whole body</tissue>
    </source>
</reference>
<accession>A0A232EHC1</accession>
<dbReference type="InterPro" id="IPR036691">
    <property type="entry name" value="Endo/exonu/phosph_ase_sf"/>
</dbReference>